<dbReference type="Pfam" id="PF03471">
    <property type="entry name" value="CorC_HlyC"/>
    <property type="match status" value="1"/>
</dbReference>
<keyword evidence="5 7" id="KW-0129">CBS domain</keyword>
<feature type="domain" description="CNNM transmembrane" evidence="11">
    <location>
        <begin position="6"/>
        <end position="199"/>
    </location>
</feature>
<dbReference type="KEGG" id="ocy:OSSY52_05050"/>
<dbReference type="PANTHER" id="PTHR22777">
    <property type="entry name" value="HEMOLYSIN-RELATED"/>
    <property type="match status" value="1"/>
</dbReference>
<dbReference type="SMART" id="SM01091">
    <property type="entry name" value="CorC_HlyC"/>
    <property type="match status" value="1"/>
</dbReference>
<dbReference type="AlphaFoldDB" id="A0A7G1G5P3"/>
<proteinExistence type="predicted"/>
<evidence type="ECO:0000256" key="3">
    <source>
        <dbReference type="ARBA" id="ARBA00022737"/>
    </source>
</evidence>
<dbReference type="RefSeq" id="WP_190615473.1">
    <property type="nucleotide sequence ID" value="NZ_AP018712.1"/>
</dbReference>
<dbReference type="InParanoid" id="A0A7G1G5P3"/>
<dbReference type="SUPFAM" id="SSF54631">
    <property type="entry name" value="CBS-domain pair"/>
    <property type="match status" value="1"/>
</dbReference>
<evidence type="ECO:0000313" key="12">
    <source>
        <dbReference type="EMBL" id="BBE30364.1"/>
    </source>
</evidence>
<keyword evidence="13" id="KW-1185">Reference proteome</keyword>
<dbReference type="Pfam" id="PF01595">
    <property type="entry name" value="CNNM"/>
    <property type="match status" value="1"/>
</dbReference>
<evidence type="ECO:0000256" key="8">
    <source>
        <dbReference type="PROSITE-ProRule" id="PRU01193"/>
    </source>
</evidence>
<evidence type="ECO:0000259" key="11">
    <source>
        <dbReference type="PROSITE" id="PS51846"/>
    </source>
</evidence>
<protein>
    <submittedName>
        <fullName evidence="12">Hemolysin</fullName>
    </submittedName>
</protein>
<dbReference type="FunFam" id="3.10.580.10:FF:000002">
    <property type="entry name" value="Magnesium/cobalt efflux protein CorC"/>
    <property type="match status" value="1"/>
</dbReference>
<dbReference type="CDD" id="cd04590">
    <property type="entry name" value="CBS_pair_CorC_HlyC_assoc"/>
    <property type="match status" value="1"/>
</dbReference>
<keyword evidence="2 8" id="KW-0812">Transmembrane</keyword>
<dbReference type="InterPro" id="IPR046342">
    <property type="entry name" value="CBS_dom_sf"/>
</dbReference>
<gene>
    <name evidence="12" type="ORF">OSSY52_05050</name>
</gene>
<feature type="transmembrane region" description="Helical" evidence="9">
    <location>
        <begin position="6"/>
        <end position="29"/>
    </location>
</feature>
<evidence type="ECO:0000256" key="2">
    <source>
        <dbReference type="ARBA" id="ARBA00022692"/>
    </source>
</evidence>
<dbReference type="InterPro" id="IPR000644">
    <property type="entry name" value="CBS_dom"/>
</dbReference>
<accession>A0A7G1G5P3</accession>
<dbReference type="EMBL" id="AP018712">
    <property type="protein sequence ID" value="BBE30364.1"/>
    <property type="molecule type" value="Genomic_DNA"/>
</dbReference>
<dbReference type="Proteomes" id="UP000516361">
    <property type="component" value="Chromosome"/>
</dbReference>
<sequence>MDDPSGSTGVLISLVEVIILLLLSGFFSASETAMTAMSKHKLKDYVENEDDEKKKNQIEKFLKKPNQVLTTILIMNNIVNILAASLTTVFITKLFPNSQGLAIGIATGFITLLILIFGEITPKVYARQNTVKFFEFSFKIINILNYILRPIAWILVRVSNLVIRIFGGSTINEAPFITENEIMSYLDIGHEEGIIEKDEKYLMQRSLEMRDTSVKEIMTPRVDIVAMEDDENIMELVSLINEEGYSRFPIYRESLDTIVGICYAKDIFKIIEEEKEELKAKNILTIAHKPYFVPVTMKIKDVLKNFLSNRIHMAIVVDEYGGTAGLVTLEDVIEELTGEILDEYDDVIEESNITRIDDNTLLVNGSTPINDIERELDEEMPETDFETISGFLLEQLERFPKPGEKISYDNFEFEVISVTVNKIDKVKVSIRSKNKGDEEIG</sequence>
<feature type="transmembrane region" description="Helical" evidence="9">
    <location>
        <begin position="101"/>
        <end position="121"/>
    </location>
</feature>
<evidence type="ECO:0000256" key="1">
    <source>
        <dbReference type="ARBA" id="ARBA00004141"/>
    </source>
</evidence>
<evidence type="ECO:0000256" key="6">
    <source>
        <dbReference type="ARBA" id="ARBA00023136"/>
    </source>
</evidence>
<keyword evidence="6 8" id="KW-0472">Membrane</keyword>
<dbReference type="FunCoup" id="A0A7G1G5P3">
    <property type="interactions" value="494"/>
</dbReference>
<feature type="domain" description="CBS" evidence="10">
    <location>
        <begin position="218"/>
        <end position="277"/>
    </location>
</feature>
<keyword evidence="3" id="KW-0677">Repeat</keyword>
<dbReference type="SMART" id="SM00116">
    <property type="entry name" value="CBS"/>
    <property type="match status" value="2"/>
</dbReference>
<evidence type="ECO:0000313" key="13">
    <source>
        <dbReference type="Proteomes" id="UP000516361"/>
    </source>
</evidence>
<dbReference type="GO" id="GO:0005886">
    <property type="term" value="C:plasma membrane"/>
    <property type="evidence" value="ECO:0007669"/>
    <property type="project" value="TreeGrafter"/>
</dbReference>
<evidence type="ECO:0000256" key="9">
    <source>
        <dbReference type="SAM" id="Phobius"/>
    </source>
</evidence>
<keyword evidence="4 8" id="KW-1133">Transmembrane helix</keyword>
<name>A0A7G1G5P3_9BACT</name>
<dbReference type="InterPro" id="IPR036318">
    <property type="entry name" value="FAD-bd_PCMH-like_sf"/>
</dbReference>
<reference evidence="12 13" key="1">
    <citation type="submission" date="2018-06" db="EMBL/GenBank/DDBJ databases">
        <title>Genome sequencing of Oceanotoga sp. sy52.</title>
        <authorList>
            <person name="Mori K."/>
        </authorList>
    </citation>
    <scope>NUCLEOTIDE SEQUENCE [LARGE SCALE GENOMIC DNA]</scope>
    <source>
        <strain evidence="13">sy52</strain>
    </source>
</reference>
<dbReference type="GO" id="GO:0050660">
    <property type="term" value="F:flavin adenine dinucleotide binding"/>
    <property type="evidence" value="ECO:0007669"/>
    <property type="project" value="InterPro"/>
</dbReference>
<dbReference type="InterPro" id="IPR002550">
    <property type="entry name" value="CNNM"/>
</dbReference>
<dbReference type="PROSITE" id="PS51371">
    <property type="entry name" value="CBS"/>
    <property type="match status" value="2"/>
</dbReference>
<dbReference type="Gene3D" id="3.10.580.10">
    <property type="entry name" value="CBS-domain"/>
    <property type="match status" value="1"/>
</dbReference>
<dbReference type="InterPro" id="IPR016169">
    <property type="entry name" value="FAD-bd_PCMH_sub2"/>
</dbReference>
<dbReference type="SUPFAM" id="SSF56176">
    <property type="entry name" value="FAD-binding/transporter-associated domain-like"/>
    <property type="match status" value="1"/>
</dbReference>
<dbReference type="PROSITE" id="PS51846">
    <property type="entry name" value="CNNM"/>
    <property type="match status" value="1"/>
</dbReference>
<evidence type="ECO:0000259" key="10">
    <source>
        <dbReference type="PROSITE" id="PS51371"/>
    </source>
</evidence>
<dbReference type="PANTHER" id="PTHR22777:SF17">
    <property type="entry name" value="UPF0053 PROTEIN SLL0260"/>
    <property type="match status" value="1"/>
</dbReference>
<evidence type="ECO:0000256" key="5">
    <source>
        <dbReference type="ARBA" id="ARBA00023122"/>
    </source>
</evidence>
<feature type="transmembrane region" description="Helical" evidence="9">
    <location>
        <begin position="68"/>
        <end position="95"/>
    </location>
</feature>
<evidence type="ECO:0000256" key="7">
    <source>
        <dbReference type="PROSITE-ProRule" id="PRU00703"/>
    </source>
</evidence>
<organism evidence="12 13">
    <name type="scientific">Tepiditoga spiralis</name>
    <dbReference type="NCBI Taxonomy" id="2108365"/>
    <lineage>
        <taxon>Bacteria</taxon>
        <taxon>Thermotogati</taxon>
        <taxon>Thermotogota</taxon>
        <taxon>Thermotogae</taxon>
        <taxon>Petrotogales</taxon>
        <taxon>Petrotogaceae</taxon>
        <taxon>Tepiditoga</taxon>
    </lineage>
</organism>
<feature type="domain" description="CBS" evidence="10">
    <location>
        <begin position="286"/>
        <end position="343"/>
    </location>
</feature>
<feature type="transmembrane region" description="Helical" evidence="9">
    <location>
        <begin position="133"/>
        <end position="156"/>
    </location>
</feature>
<dbReference type="InterPro" id="IPR044751">
    <property type="entry name" value="Ion_transp-like_CBS"/>
</dbReference>
<comment type="subcellular location">
    <subcellularLocation>
        <location evidence="1">Membrane</location>
        <topology evidence="1">Multi-pass membrane protein</topology>
    </subcellularLocation>
</comment>
<evidence type="ECO:0000256" key="4">
    <source>
        <dbReference type="ARBA" id="ARBA00022989"/>
    </source>
</evidence>
<dbReference type="Gene3D" id="3.30.465.10">
    <property type="match status" value="1"/>
</dbReference>
<dbReference type="InterPro" id="IPR005170">
    <property type="entry name" value="Transptr-assoc_dom"/>
</dbReference>
<dbReference type="Pfam" id="PF00571">
    <property type="entry name" value="CBS"/>
    <property type="match status" value="2"/>
</dbReference>